<dbReference type="PANTHER" id="PTHR48081">
    <property type="entry name" value="AB HYDROLASE SUPERFAMILY PROTEIN C4A8.06C"/>
    <property type="match status" value="1"/>
</dbReference>
<comment type="caution">
    <text evidence="4">The sequence shown here is derived from an EMBL/GenBank/DDBJ whole genome shotgun (WGS) entry which is preliminary data.</text>
</comment>
<proteinExistence type="predicted"/>
<dbReference type="InterPro" id="IPR013094">
    <property type="entry name" value="AB_hydrolase_3"/>
</dbReference>
<feature type="compositionally biased region" description="Basic and acidic residues" evidence="2">
    <location>
        <begin position="315"/>
        <end position="324"/>
    </location>
</feature>
<sequence>MTEVVRSQAVANSLPWTSQLAFSIKIRAIQKGLTCLDWLSSVNKTSSHAPNIIKTYETRQHLPVRIFIPSSFSSNSSDTLPTLFTIHGGGFCIGSSQDDDAWNRSFADTHSILVVALNYSKAPAAPFPTGLDDLEALYLAALDDESLPIDRANGGRVAICGFSAGGNLTLGLCQRLLRSEHQGLSSCRPRAAISVYGALDLSLSPDFKITTRQYKSDTSLGSPRTSAHDTLLSIAPLFDWSYLPSGQDLCDPLVSPGPYARPEDLPAHVFVIASELDMLANESRECANRLAHQRGSSRHVSAETSMSELAGPRCGRPEPGRPGELELDDERFAWQETFSDGSVRWLLVPDVLHGFDSLPMRERLGGKETMKDAELKTEAYCRVLGEWLLGTVFSSVQRPEVL</sequence>
<dbReference type="InterPro" id="IPR050300">
    <property type="entry name" value="GDXG_lipolytic_enzyme"/>
</dbReference>
<accession>A0A8K0S1E0</accession>
<evidence type="ECO:0000259" key="3">
    <source>
        <dbReference type="Pfam" id="PF07859"/>
    </source>
</evidence>
<dbReference type="InterPro" id="IPR029058">
    <property type="entry name" value="AB_hydrolase_fold"/>
</dbReference>
<dbReference type="SUPFAM" id="SSF53474">
    <property type="entry name" value="alpha/beta-Hydrolases"/>
    <property type="match status" value="1"/>
</dbReference>
<dbReference type="Proteomes" id="UP000813427">
    <property type="component" value="Unassembled WGS sequence"/>
</dbReference>
<evidence type="ECO:0000313" key="4">
    <source>
        <dbReference type="EMBL" id="KAH7251472.1"/>
    </source>
</evidence>
<dbReference type="GO" id="GO:0016787">
    <property type="term" value="F:hydrolase activity"/>
    <property type="evidence" value="ECO:0007669"/>
    <property type="project" value="UniProtKB-KW"/>
</dbReference>
<dbReference type="EMBL" id="JAGPXF010000003">
    <property type="protein sequence ID" value="KAH7251472.1"/>
    <property type="molecule type" value="Genomic_DNA"/>
</dbReference>
<feature type="region of interest" description="Disordered" evidence="2">
    <location>
        <begin position="291"/>
        <end position="325"/>
    </location>
</feature>
<dbReference type="Gene3D" id="3.40.50.1820">
    <property type="entry name" value="alpha/beta hydrolase"/>
    <property type="match status" value="1"/>
</dbReference>
<reference evidence="4" key="1">
    <citation type="journal article" date="2021" name="Nat. Commun.">
        <title>Genetic determinants of endophytism in the Arabidopsis root mycobiome.</title>
        <authorList>
            <person name="Mesny F."/>
            <person name="Miyauchi S."/>
            <person name="Thiergart T."/>
            <person name="Pickel B."/>
            <person name="Atanasova L."/>
            <person name="Karlsson M."/>
            <person name="Huettel B."/>
            <person name="Barry K.W."/>
            <person name="Haridas S."/>
            <person name="Chen C."/>
            <person name="Bauer D."/>
            <person name="Andreopoulos W."/>
            <person name="Pangilinan J."/>
            <person name="LaButti K."/>
            <person name="Riley R."/>
            <person name="Lipzen A."/>
            <person name="Clum A."/>
            <person name="Drula E."/>
            <person name="Henrissat B."/>
            <person name="Kohler A."/>
            <person name="Grigoriev I.V."/>
            <person name="Martin F.M."/>
            <person name="Hacquard S."/>
        </authorList>
    </citation>
    <scope>NUCLEOTIDE SEQUENCE</scope>
    <source>
        <strain evidence="4">MPI-SDFR-AT-0068</strain>
    </source>
</reference>
<organism evidence="4 5">
    <name type="scientific">Fusarium tricinctum</name>
    <dbReference type="NCBI Taxonomy" id="61284"/>
    <lineage>
        <taxon>Eukaryota</taxon>
        <taxon>Fungi</taxon>
        <taxon>Dikarya</taxon>
        <taxon>Ascomycota</taxon>
        <taxon>Pezizomycotina</taxon>
        <taxon>Sordariomycetes</taxon>
        <taxon>Hypocreomycetidae</taxon>
        <taxon>Hypocreales</taxon>
        <taxon>Nectriaceae</taxon>
        <taxon>Fusarium</taxon>
        <taxon>Fusarium tricinctum species complex</taxon>
    </lineage>
</organism>
<keyword evidence="5" id="KW-1185">Reference proteome</keyword>
<evidence type="ECO:0000256" key="2">
    <source>
        <dbReference type="SAM" id="MobiDB-lite"/>
    </source>
</evidence>
<evidence type="ECO:0000313" key="5">
    <source>
        <dbReference type="Proteomes" id="UP000813427"/>
    </source>
</evidence>
<name>A0A8K0S1E0_9HYPO</name>
<gene>
    <name evidence="4" type="ORF">BKA59DRAFT_416252</name>
</gene>
<keyword evidence="1 4" id="KW-0378">Hydrolase</keyword>
<dbReference type="Pfam" id="PF07859">
    <property type="entry name" value="Abhydrolase_3"/>
    <property type="match status" value="1"/>
</dbReference>
<dbReference type="AlphaFoldDB" id="A0A8K0S1E0"/>
<feature type="compositionally biased region" description="Polar residues" evidence="2">
    <location>
        <begin position="298"/>
        <end position="307"/>
    </location>
</feature>
<feature type="domain" description="Alpha/beta hydrolase fold-3" evidence="3">
    <location>
        <begin position="84"/>
        <end position="296"/>
    </location>
</feature>
<protein>
    <submittedName>
        <fullName evidence="4">Alpha/Beta hydrolase protein</fullName>
    </submittedName>
</protein>
<dbReference type="OrthoDB" id="408631at2759"/>
<evidence type="ECO:0000256" key="1">
    <source>
        <dbReference type="ARBA" id="ARBA00022801"/>
    </source>
</evidence>